<protein>
    <submittedName>
        <fullName evidence="1">Uncharacterized protein</fullName>
    </submittedName>
</protein>
<reference evidence="1 2" key="1">
    <citation type="submission" date="2015-09" db="EMBL/GenBank/DDBJ databases">
        <title>Trachymyrmex zeteki WGS genome.</title>
        <authorList>
            <person name="Nygaard S."/>
            <person name="Hu H."/>
            <person name="Boomsma J."/>
            <person name="Zhang G."/>
        </authorList>
    </citation>
    <scope>NUCLEOTIDE SEQUENCE [LARGE SCALE GENOMIC DNA]</scope>
    <source>
        <strain evidence="1">Tzet28-1</strain>
        <tissue evidence="1">Whole body</tissue>
    </source>
</reference>
<keyword evidence="2" id="KW-1185">Reference proteome</keyword>
<evidence type="ECO:0000313" key="1">
    <source>
        <dbReference type="EMBL" id="KYQ60469.1"/>
    </source>
</evidence>
<name>A0A151XJA4_9HYME</name>
<dbReference type="AlphaFoldDB" id="A0A151XJA4"/>
<accession>A0A151XJA4</accession>
<sequence length="109" mass="11992">MNVELWWAGEEKFRRVTLARKSSRRVVREAALRIAVDADTAAAARRDSTVPAPLYPGLFTSLSVPSAAGFGGRPGAVSRLRVAHSHRQILTPRRDGWLRQLAVAKTHHG</sequence>
<dbReference type="EMBL" id="KQ982074">
    <property type="protein sequence ID" value="KYQ60469.1"/>
    <property type="molecule type" value="Genomic_DNA"/>
</dbReference>
<dbReference type="Proteomes" id="UP000075809">
    <property type="component" value="Unassembled WGS sequence"/>
</dbReference>
<organism evidence="1 2">
    <name type="scientific">Mycetomoellerius zeteki</name>
    <dbReference type="NCBI Taxonomy" id="64791"/>
    <lineage>
        <taxon>Eukaryota</taxon>
        <taxon>Metazoa</taxon>
        <taxon>Ecdysozoa</taxon>
        <taxon>Arthropoda</taxon>
        <taxon>Hexapoda</taxon>
        <taxon>Insecta</taxon>
        <taxon>Pterygota</taxon>
        <taxon>Neoptera</taxon>
        <taxon>Endopterygota</taxon>
        <taxon>Hymenoptera</taxon>
        <taxon>Apocrita</taxon>
        <taxon>Aculeata</taxon>
        <taxon>Formicoidea</taxon>
        <taxon>Formicidae</taxon>
        <taxon>Myrmicinae</taxon>
        <taxon>Mycetomoellerius</taxon>
    </lineage>
</organism>
<gene>
    <name evidence="1" type="ORF">ALC60_00452</name>
</gene>
<evidence type="ECO:0000313" key="2">
    <source>
        <dbReference type="Proteomes" id="UP000075809"/>
    </source>
</evidence>
<proteinExistence type="predicted"/>